<dbReference type="PIRSF" id="PIRSF006648">
    <property type="entry name" value="DrrB"/>
    <property type="match status" value="1"/>
</dbReference>
<evidence type="ECO:0000256" key="6">
    <source>
        <dbReference type="SAM" id="Phobius"/>
    </source>
</evidence>
<dbReference type="InterPro" id="IPR000412">
    <property type="entry name" value="ABC_2_transport"/>
</dbReference>
<feature type="transmembrane region" description="Helical" evidence="6">
    <location>
        <begin position="167"/>
        <end position="186"/>
    </location>
</feature>
<gene>
    <name evidence="8" type="ORF">SAMN02982929_00182</name>
    <name evidence="9" type="ORF">SAMN05216506_101850</name>
</gene>
<proteinExistence type="predicted"/>
<dbReference type="PANTHER" id="PTHR43077">
    <property type="entry name" value="TRANSPORT PERMEASE YVFS-RELATED"/>
    <property type="match status" value="1"/>
</dbReference>
<evidence type="ECO:0000313" key="9">
    <source>
        <dbReference type="EMBL" id="SFC47953.1"/>
    </source>
</evidence>
<keyword evidence="4 6" id="KW-0472">Membrane</keyword>
<dbReference type="GO" id="GO:0140359">
    <property type="term" value="F:ABC-type transporter activity"/>
    <property type="evidence" value="ECO:0007669"/>
    <property type="project" value="InterPro"/>
</dbReference>
<dbReference type="InterPro" id="IPR013525">
    <property type="entry name" value="ABC2_TM"/>
</dbReference>
<reference evidence="8" key="2">
    <citation type="submission" date="2016-10" db="EMBL/GenBank/DDBJ databases">
        <authorList>
            <person name="de Groot N.N."/>
        </authorList>
    </citation>
    <scope>NUCLEOTIDE SEQUENCE [LARGE SCALE GENOMIC DNA]</scope>
    <source>
        <strain evidence="8">ATCC 20501</strain>
    </source>
</reference>
<sequence>MNTRILAAEIADELRGIIREPAALLFSVVMPVAFFALFASLFGGERGGAVPTGTIMLATFGTFGVLSVVLTNPGIGVASDRERGWLRAKRVSPVPLGVTLTAKVVAALPYAVGVLAAMTVTSALLGTLQISPGALIRLWAALVLGALPFALFGLAIGFQVGANATTAILNALLFPMAIASGLWMPLSALPDFFGQIAPFLPTYHLAQLALAQLDGSAALGHALVLLGATAVTGTLAAVSYRRARS</sequence>
<evidence type="ECO:0000256" key="4">
    <source>
        <dbReference type="ARBA" id="ARBA00023136"/>
    </source>
</evidence>
<dbReference type="PANTHER" id="PTHR43077:SF11">
    <property type="entry name" value="TRANSPORT PERMEASE YVFS-RELATED"/>
    <property type="match status" value="1"/>
</dbReference>
<keyword evidence="3 6" id="KW-1133">Transmembrane helix</keyword>
<dbReference type="GO" id="GO:0043190">
    <property type="term" value="C:ATP-binding cassette (ABC) transporter complex"/>
    <property type="evidence" value="ECO:0007669"/>
    <property type="project" value="InterPro"/>
</dbReference>
<keyword evidence="2 6" id="KW-0812">Transmembrane</keyword>
<dbReference type="AlphaFoldDB" id="A0A1H5TBL2"/>
<keyword evidence="5" id="KW-0046">Antibiotic resistance</keyword>
<feature type="transmembrane region" description="Helical" evidence="6">
    <location>
        <begin position="55"/>
        <end position="75"/>
    </location>
</feature>
<feature type="transmembrane region" description="Helical" evidence="6">
    <location>
        <begin position="21"/>
        <end position="43"/>
    </location>
</feature>
<feature type="transmembrane region" description="Helical" evidence="6">
    <location>
        <begin position="96"/>
        <end position="118"/>
    </location>
</feature>
<organism evidence="8 11">
    <name type="scientific">Saccharopolyspora kobensis</name>
    <dbReference type="NCBI Taxonomy" id="146035"/>
    <lineage>
        <taxon>Bacteria</taxon>
        <taxon>Bacillati</taxon>
        <taxon>Actinomycetota</taxon>
        <taxon>Actinomycetes</taxon>
        <taxon>Pseudonocardiales</taxon>
        <taxon>Pseudonocardiaceae</taxon>
        <taxon>Saccharopolyspora</taxon>
    </lineage>
</organism>
<accession>A0A1H5TBL2</accession>
<comment type="subcellular location">
    <subcellularLocation>
        <location evidence="1">Membrane</location>
        <topology evidence="1">Multi-pass membrane protein</topology>
    </subcellularLocation>
</comment>
<dbReference type="Proteomes" id="UP000236729">
    <property type="component" value="Unassembled WGS sequence"/>
</dbReference>
<dbReference type="RefSeq" id="WP_093346205.1">
    <property type="nucleotide sequence ID" value="NZ_FNVB01000002.1"/>
</dbReference>
<reference evidence="10 11" key="1">
    <citation type="submission" date="2016-10" db="EMBL/GenBank/DDBJ databases">
        <authorList>
            <person name="Varghese N."/>
            <person name="Submissions S."/>
        </authorList>
    </citation>
    <scope>NUCLEOTIDE SEQUENCE [LARGE SCALE GENOMIC DNA]</scope>
    <source>
        <strain evidence="11">ATCC 20501</strain>
        <strain evidence="9 10">CGMCC 4.3529</strain>
    </source>
</reference>
<evidence type="ECO:0000256" key="1">
    <source>
        <dbReference type="ARBA" id="ARBA00004141"/>
    </source>
</evidence>
<dbReference type="Proteomes" id="UP000199690">
    <property type="component" value="Unassembled WGS sequence"/>
</dbReference>
<dbReference type="InterPro" id="IPR051328">
    <property type="entry name" value="T7SS_ABC-Transporter"/>
</dbReference>
<accession>A0A1I1JQ04</accession>
<feature type="transmembrane region" description="Helical" evidence="6">
    <location>
        <begin position="138"/>
        <end position="160"/>
    </location>
</feature>
<dbReference type="EMBL" id="FNVB01000002">
    <property type="protein sequence ID" value="SEF60193.1"/>
    <property type="molecule type" value="Genomic_DNA"/>
</dbReference>
<evidence type="ECO:0000259" key="7">
    <source>
        <dbReference type="Pfam" id="PF01061"/>
    </source>
</evidence>
<evidence type="ECO:0000256" key="2">
    <source>
        <dbReference type="ARBA" id="ARBA00022692"/>
    </source>
</evidence>
<evidence type="ECO:0000313" key="11">
    <source>
        <dbReference type="Proteomes" id="UP000236729"/>
    </source>
</evidence>
<name>A0A1H5TBL2_9PSEU</name>
<evidence type="ECO:0000256" key="5">
    <source>
        <dbReference type="ARBA" id="ARBA00023251"/>
    </source>
</evidence>
<feature type="transmembrane region" description="Helical" evidence="6">
    <location>
        <begin position="218"/>
        <end position="240"/>
    </location>
</feature>
<protein>
    <submittedName>
        <fullName evidence="8">ABC-2 type transport system permease protein</fullName>
    </submittedName>
</protein>
<dbReference type="Pfam" id="PF01061">
    <property type="entry name" value="ABC2_membrane"/>
    <property type="match status" value="1"/>
</dbReference>
<dbReference type="SMR" id="A0A1H5TBL2"/>
<evidence type="ECO:0000313" key="10">
    <source>
        <dbReference type="Proteomes" id="UP000199690"/>
    </source>
</evidence>
<dbReference type="GO" id="GO:0046677">
    <property type="term" value="P:response to antibiotic"/>
    <property type="evidence" value="ECO:0007669"/>
    <property type="project" value="UniProtKB-KW"/>
</dbReference>
<evidence type="ECO:0000256" key="3">
    <source>
        <dbReference type="ARBA" id="ARBA00022989"/>
    </source>
</evidence>
<feature type="domain" description="ABC-2 type transporter transmembrane" evidence="7">
    <location>
        <begin position="12"/>
        <end position="209"/>
    </location>
</feature>
<evidence type="ECO:0000313" key="8">
    <source>
        <dbReference type="EMBL" id="SEF60193.1"/>
    </source>
</evidence>
<keyword evidence="10" id="KW-1185">Reference proteome</keyword>
<dbReference type="EMBL" id="FOME01000001">
    <property type="protein sequence ID" value="SFC47953.1"/>
    <property type="molecule type" value="Genomic_DNA"/>
</dbReference>